<name>A0A024ELJ9_9PSED</name>
<evidence type="ECO:0000259" key="5">
    <source>
        <dbReference type="PROSITE" id="PS51898"/>
    </source>
</evidence>
<dbReference type="SUPFAM" id="SSF56349">
    <property type="entry name" value="DNA breaking-rejoining enzymes"/>
    <property type="match status" value="1"/>
</dbReference>
<dbReference type="PANTHER" id="PTHR30349">
    <property type="entry name" value="PHAGE INTEGRASE-RELATED"/>
    <property type="match status" value="1"/>
</dbReference>
<evidence type="ECO:0000259" key="6">
    <source>
        <dbReference type="PROSITE" id="PS51900"/>
    </source>
</evidence>
<keyword evidence="7" id="KW-0614">Plasmid</keyword>
<dbReference type="Gene3D" id="1.10.443.10">
    <property type="entry name" value="Intergrase catalytic core"/>
    <property type="match status" value="1"/>
</dbReference>
<dbReference type="GO" id="GO:0015074">
    <property type="term" value="P:DNA integration"/>
    <property type="evidence" value="ECO:0007669"/>
    <property type="project" value="UniProtKB-KW"/>
</dbReference>
<evidence type="ECO:0000313" key="8">
    <source>
        <dbReference type="Proteomes" id="UP000026913"/>
    </source>
</evidence>
<sequence length="488" mass="56154">MAVVDTYAKVAIDDSGVHSEVLILLTERGVVRPLLDYLLTRYSERSQSWRRHVVSATKLLIEYMEANQQAFLDPKTLFQTFATRLYSGTVGDDGLDPSGLYWIPASTATVNRHLSALRGLTDYLAERQNVEHMNPLVTASSHDQRLNYAAWHRRNQNDFLGHIQNKSVSETVRKARNVRGRRSLSRSDDDSIAFPESLFERFYMEGLGSAQDRRCAVRDQLIVIMMHAAGLRESEALHLWVHDVLIDPHNDSNAIVRIYHPEDGKAPEDWKSRTGKTNRSAYLREKYALTPHNQRRSTHHVGWKNRLVDHRDNYIQLHWFPTDFGRLFLKLWCEHLRYLATVERHHPYAFVSYEKKHIGKPYKLSAFNNNYANALARIGYTKAKIEGRSPHCHRHAYGRRMSRAGVDPIMRKKALHHSSLESQVVYTSPGIADVTQSLMQATERLDKLSQAGQVINPFCNWNDLMKTGFEDIDPHGLLSGTHARLRSR</sequence>
<dbReference type="AlphaFoldDB" id="A0A024ELJ9"/>
<dbReference type="HOGENOM" id="CLU_042658_0_0_6"/>
<keyword evidence="2 4" id="KW-0238">DNA-binding</keyword>
<dbReference type="Proteomes" id="UP000026913">
    <property type="component" value="Plasmid unnamed"/>
</dbReference>
<dbReference type="InterPro" id="IPR002104">
    <property type="entry name" value="Integrase_catalytic"/>
</dbReference>
<dbReference type="PANTHER" id="PTHR30349:SF64">
    <property type="entry name" value="PROPHAGE INTEGRASE INTD-RELATED"/>
    <property type="match status" value="1"/>
</dbReference>
<evidence type="ECO:0000256" key="2">
    <source>
        <dbReference type="ARBA" id="ARBA00023125"/>
    </source>
</evidence>
<dbReference type="KEGG" id="pman:OU5_P0001"/>
<feature type="domain" description="Core-binding (CB)" evidence="6">
    <location>
        <begin position="33"/>
        <end position="125"/>
    </location>
</feature>
<protein>
    <recommendedName>
        <fullName evidence="9">Integrase</fullName>
    </recommendedName>
</protein>
<organism evidence="7 8">
    <name type="scientific">Pseudomonas mandelii JR-1</name>
    <dbReference type="NCBI Taxonomy" id="1147786"/>
    <lineage>
        <taxon>Bacteria</taxon>
        <taxon>Pseudomonadati</taxon>
        <taxon>Pseudomonadota</taxon>
        <taxon>Gammaproteobacteria</taxon>
        <taxon>Pseudomonadales</taxon>
        <taxon>Pseudomonadaceae</taxon>
        <taxon>Pseudomonas</taxon>
    </lineage>
</organism>
<dbReference type="OrthoDB" id="2078692at2"/>
<dbReference type="PROSITE" id="PS51898">
    <property type="entry name" value="TYR_RECOMBINASE"/>
    <property type="match status" value="1"/>
</dbReference>
<dbReference type="InterPro" id="IPR050090">
    <property type="entry name" value="Tyrosine_recombinase_XerCD"/>
</dbReference>
<dbReference type="PROSITE" id="PS51900">
    <property type="entry name" value="CB"/>
    <property type="match status" value="1"/>
</dbReference>
<accession>A0A024ELJ9</accession>
<dbReference type="CDD" id="cd00397">
    <property type="entry name" value="DNA_BRE_C"/>
    <property type="match status" value="1"/>
</dbReference>
<dbReference type="InterPro" id="IPR044068">
    <property type="entry name" value="CB"/>
</dbReference>
<dbReference type="InterPro" id="IPR013762">
    <property type="entry name" value="Integrase-like_cat_sf"/>
</dbReference>
<feature type="domain" description="Tyr recombinase" evidence="5">
    <location>
        <begin position="193"/>
        <end position="439"/>
    </location>
</feature>
<dbReference type="GO" id="GO:0006310">
    <property type="term" value="P:DNA recombination"/>
    <property type="evidence" value="ECO:0007669"/>
    <property type="project" value="UniProtKB-KW"/>
</dbReference>
<geneLocation type="plasmid" evidence="8"/>
<evidence type="ECO:0000313" key="7">
    <source>
        <dbReference type="EMBL" id="AHZ73253.1"/>
    </source>
</evidence>
<keyword evidence="1" id="KW-0229">DNA integration</keyword>
<reference evidence="7 8" key="1">
    <citation type="journal article" date="2012" name="J. Bacteriol.">
        <title>Genome sequence of cold-adapted Pseudomonas mandelii strain JR-1.</title>
        <authorList>
            <person name="Jang S.H."/>
            <person name="Kim J."/>
            <person name="Kim J."/>
            <person name="Hong S."/>
            <person name="Lee C."/>
        </authorList>
    </citation>
    <scope>NUCLEOTIDE SEQUENCE [LARGE SCALE GENOMIC DNA]</scope>
    <source>
        <strain evidence="7 8">JR-1</strain>
        <plasmid evidence="8">Plasmid</plasmid>
    </source>
</reference>
<evidence type="ECO:0008006" key="9">
    <source>
        <dbReference type="Google" id="ProtNLM"/>
    </source>
</evidence>
<proteinExistence type="predicted"/>
<dbReference type="GO" id="GO:0003677">
    <property type="term" value="F:DNA binding"/>
    <property type="evidence" value="ECO:0007669"/>
    <property type="project" value="UniProtKB-UniRule"/>
</dbReference>
<evidence type="ECO:0000256" key="4">
    <source>
        <dbReference type="PROSITE-ProRule" id="PRU01248"/>
    </source>
</evidence>
<dbReference type="NCBIfam" id="NF040693">
    <property type="entry name" value="recomb_GmtY"/>
    <property type="match status" value="1"/>
</dbReference>
<evidence type="ECO:0000256" key="3">
    <source>
        <dbReference type="ARBA" id="ARBA00023172"/>
    </source>
</evidence>
<dbReference type="EMBL" id="CP005961">
    <property type="protein sequence ID" value="AHZ73253.1"/>
    <property type="molecule type" value="Genomic_DNA"/>
</dbReference>
<evidence type="ECO:0000256" key="1">
    <source>
        <dbReference type="ARBA" id="ARBA00022908"/>
    </source>
</evidence>
<dbReference type="InterPro" id="IPR011010">
    <property type="entry name" value="DNA_brk_join_enz"/>
</dbReference>
<keyword evidence="3" id="KW-0233">DNA recombination</keyword>
<dbReference type="RefSeq" id="WP_010454835.1">
    <property type="nucleotide sequence ID" value="NZ_CP005960.1"/>
</dbReference>
<gene>
    <name evidence="7" type="ORF">OU5_P0001</name>
</gene>